<dbReference type="SMART" id="SM00014">
    <property type="entry name" value="acidPPc"/>
    <property type="match status" value="1"/>
</dbReference>
<keyword evidence="3 6" id="KW-0812">Transmembrane</keyword>
<evidence type="ECO:0000256" key="2">
    <source>
        <dbReference type="ARBA" id="ARBA00008816"/>
    </source>
</evidence>
<dbReference type="PANTHER" id="PTHR10165">
    <property type="entry name" value="LIPID PHOSPHATE PHOSPHATASE"/>
    <property type="match status" value="1"/>
</dbReference>
<feature type="domain" description="Phosphatidic acid phosphatase type 2/haloperoxidase" evidence="7">
    <location>
        <begin position="106"/>
        <end position="248"/>
    </location>
</feature>
<dbReference type="GO" id="GO:0007165">
    <property type="term" value="P:signal transduction"/>
    <property type="evidence" value="ECO:0007669"/>
    <property type="project" value="TreeGrafter"/>
</dbReference>
<dbReference type="GO" id="GO:0005886">
    <property type="term" value="C:plasma membrane"/>
    <property type="evidence" value="ECO:0007669"/>
    <property type="project" value="TreeGrafter"/>
</dbReference>
<dbReference type="GO" id="GO:0006644">
    <property type="term" value="P:phospholipid metabolic process"/>
    <property type="evidence" value="ECO:0007669"/>
    <property type="project" value="InterPro"/>
</dbReference>
<dbReference type="SUPFAM" id="SSF48317">
    <property type="entry name" value="Acid phosphatase/Vanadium-dependent haloperoxidase"/>
    <property type="match status" value="1"/>
</dbReference>
<dbReference type="InterPro" id="IPR036938">
    <property type="entry name" value="PAP2/HPO_sf"/>
</dbReference>
<feature type="transmembrane region" description="Helical" evidence="6">
    <location>
        <begin position="101"/>
        <end position="124"/>
    </location>
</feature>
<evidence type="ECO:0000313" key="8">
    <source>
        <dbReference type="EMBL" id="KAF5403089.1"/>
    </source>
</evidence>
<reference evidence="8" key="1">
    <citation type="submission" date="2019-05" db="EMBL/GenBank/DDBJ databases">
        <title>Annotation for the trematode Paragonimus heterotremus.</title>
        <authorList>
            <person name="Choi Y.-J."/>
        </authorList>
    </citation>
    <scope>NUCLEOTIDE SEQUENCE</scope>
    <source>
        <strain evidence="8">LC</strain>
    </source>
</reference>
<accession>A0A8J4WJT4</accession>
<evidence type="ECO:0000256" key="6">
    <source>
        <dbReference type="SAM" id="Phobius"/>
    </source>
</evidence>
<dbReference type="Proteomes" id="UP000748531">
    <property type="component" value="Unassembled WGS sequence"/>
</dbReference>
<dbReference type="OrthoDB" id="8907274at2759"/>
<evidence type="ECO:0000256" key="3">
    <source>
        <dbReference type="ARBA" id="ARBA00022692"/>
    </source>
</evidence>
<evidence type="ECO:0000313" key="9">
    <source>
        <dbReference type="Proteomes" id="UP000748531"/>
    </source>
</evidence>
<gene>
    <name evidence="8" type="ORF">PHET_03395</name>
</gene>
<comment type="subcellular location">
    <subcellularLocation>
        <location evidence="1">Membrane</location>
        <topology evidence="1">Multi-pass membrane protein</topology>
    </subcellularLocation>
</comment>
<feature type="transmembrane region" description="Helical" evidence="6">
    <location>
        <begin position="202"/>
        <end position="221"/>
    </location>
</feature>
<feature type="transmembrane region" description="Helical" evidence="6">
    <location>
        <begin position="12"/>
        <end position="32"/>
    </location>
</feature>
<dbReference type="GO" id="GO:0046839">
    <property type="term" value="P:phospholipid dephosphorylation"/>
    <property type="evidence" value="ECO:0007669"/>
    <property type="project" value="TreeGrafter"/>
</dbReference>
<keyword evidence="5 6" id="KW-0472">Membrane</keyword>
<dbReference type="EMBL" id="LUCH01001428">
    <property type="protein sequence ID" value="KAF5403089.1"/>
    <property type="molecule type" value="Genomic_DNA"/>
</dbReference>
<organism evidence="8 9">
    <name type="scientific">Paragonimus heterotremus</name>
    <dbReference type="NCBI Taxonomy" id="100268"/>
    <lineage>
        <taxon>Eukaryota</taxon>
        <taxon>Metazoa</taxon>
        <taxon>Spiralia</taxon>
        <taxon>Lophotrochozoa</taxon>
        <taxon>Platyhelminthes</taxon>
        <taxon>Trematoda</taxon>
        <taxon>Digenea</taxon>
        <taxon>Plagiorchiida</taxon>
        <taxon>Troglotremata</taxon>
        <taxon>Troglotrematidae</taxon>
        <taxon>Paragonimus</taxon>
    </lineage>
</organism>
<comment type="similarity">
    <text evidence="2">Belongs to the PA-phosphatase related phosphoesterase family.</text>
</comment>
<dbReference type="InterPro" id="IPR043216">
    <property type="entry name" value="PAP-like"/>
</dbReference>
<dbReference type="Gene3D" id="1.20.144.10">
    <property type="entry name" value="Phosphatidic acid phosphatase type 2/haloperoxidase"/>
    <property type="match status" value="1"/>
</dbReference>
<proteinExistence type="inferred from homology"/>
<protein>
    <submittedName>
        <fullName evidence="8">Lipid phosphate phosphohydrolase 1</fullName>
    </submittedName>
</protein>
<keyword evidence="9" id="KW-1185">Reference proteome</keyword>
<dbReference type="GO" id="GO:0008195">
    <property type="term" value="F:phosphatidate phosphatase activity"/>
    <property type="evidence" value="ECO:0007669"/>
    <property type="project" value="TreeGrafter"/>
</dbReference>
<dbReference type="Pfam" id="PF01569">
    <property type="entry name" value="PAP2"/>
    <property type="match status" value="1"/>
</dbReference>
<feature type="transmembrane region" description="Helical" evidence="6">
    <location>
        <begin position="233"/>
        <end position="251"/>
    </location>
</feature>
<feature type="transmembrane region" description="Helical" evidence="6">
    <location>
        <begin position="68"/>
        <end position="89"/>
    </location>
</feature>
<keyword evidence="4 6" id="KW-1133">Transmembrane helix</keyword>
<evidence type="ECO:0000259" key="7">
    <source>
        <dbReference type="SMART" id="SM00014"/>
    </source>
</evidence>
<dbReference type="PANTHER" id="PTHR10165:SF103">
    <property type="entry name" value="PHOSPHOLIPID PHOSPHATASE HOMOLOG 1.2 HOMOLOG"/>
    <property type="match status" value="1"/>
</dbReference>
<evidence type="ECO:0000256" key="4">
    <source>
        <dbReference type="ARBA" id="ARBA00022989"/>
    </source>
</evidence>
<evidence type="ECO:0000256" key="1">
    <source>
        <dbReference type="ARBA" id="ARBA00004141"/>
    </source>
</evidence>
<comment type="caution">
    <text evidence="8">The sequence shown here is derived from an EMBL/GenBank/DDBJ whole genome shotgun (WGS) entry which is preliminary data.</text>
</comment>
<dbReference type="AlphaFoldDB" id="A0A8J4WJT4"/>
<evidence type="ECO:0000256" key="5">
    <source>
        <dbReference type="ARBA" id="ARBA00023136"/>
    </source>
</evidence>
<sequence length="281" mass="32112">MIRRLSWMSRLTIQVTLDLLIILLLHSSYFIIKMLRHKQLGLHFNDDTIKLPFKVDTISTLGVGLYSYSLPVLTVITVELIIAVSRRLATNKTNEWRQAFFFMYNFVVTFFIAAGVSLLLTMLIKYTFGRLRPHFLDVCQPDVLPSTTELYVDSYTCRGTNKKAMSNAFLSFLSAQASSSAVGVTYAVLYLQQRVHLKIAPLVRPLIQTIYICSCFYVVFTRFTDFKHHTTDLIGGLILGFLCALAFFLRYHTDTTNDTLTQSEHTEPVFTTQTMQANIEV</sequence>
<name>A0A8J4WJT4_9TREM</name>
<feature type="transmembrane region" description="Helical" evidence="6">
    <location>
        <begin position="168"/>
        <end position="190"/>
    </location>
</feature>
<dbReference type="InterPro" id="IPR000326">
    <property type="entry name" value="PAP2/HPO"/>
</dbReference>